<reference evidence="2 3" key="1">
    <citation type="submission" date="2022-05" db="EMBL/GenBank/DDBJ databases">
        <title>Chromosome-level reference genomes for two strains of Caenorhabditis briggsae: an improved platform for comparative genomics.</title>
        <authorList>
            <person name="Stevens L."/>
            <person name="Andersen E.C."/>
        </authorList>
    </citation>
    <scope>NUCLEOTIDE SEQUENCE [LARGE SCALE GENOMIC DNA]</scope>
    <source>
        <strain evidence="2">QX1410_ONT</strain>
        <tissue evidence="2">Whole-organism</tissue>
    </source>
</reference>
<dbReference type="AlphaFoldDB" id="A0AAE9DL85"/>
<gene>
    <name evidence="2" type="ORF">L3Y34_018537</name>
</gene>
<organism evidence="2 3">
    <name type="scientific">Caenorhabditis briggsae</name>
    <dbReference type="NCBI Taxonomy" id="6238"/>
    <lineage>
        <taxon>Eukaryota</taxon>
        <taxon>Metazoa</taxon>
        <taxon>Ecdysozoa</taxon>
        <taxon>Nematoda</taxon>
        <taxon>Chromadorea</taxon>
        <taxon>Rhabditida</taxon>
        <taxon>Rhabditina</taxon>
        <taxon>Rhabditomorpha</taxon>
        <taxon>Rhabditoidea</taxon>
        <taxon>Rhabditidae</taxon>
        <taxon>Peloderinae</taxon>
        <taxon>Caenorhabditis</taxon>
    </lineage>
</organism>
<accession>A0AAE9DL85</accession>
<keyword evidence="1" id="KW-0812">Transmembrane</keyword>
<evidence type="ECO:0000313" key="2">
    <source>
        <dbReference type="EMBL" id="ULU06802.1"/>
    </source>
</evidence>
<dbReference type="Proteomes" id="UP000827892">
    <property type="component" value="Chromosome II"/>
</dbReference>
<keyword evidence="1" id="KW-1133">Transmembrane helix</keyword>
<proteinExistence type="predicted"/>
<name>A0AAE9DL85_CAEBR</name>
<keyword evidence="1" id="KW-0472">Membrane</keyword>
<evidence type="ECO:0000313" key="3">
    <source>
        <dbReference type="Proteomes" id="UP000827892"/>
    </source>
</evidence>
<sequence length="91" mass="11065">MLAPRHRRRIREPTFIIFLLETIARIIFNEESRRHLSEEEYINWFLHRVFTLDSFLEIISFSIICFYIGGGFLFLALICCHIVARYLKLEW</sequence>
<protein>
    <submittedName>
        <fullName evidence="2">Uncharacterized protein</fullName>
    </submittedName>
</protein>
<evidence type="ECO:0000256" key="1">
    <source>
        <dbReference type="SAM" id="Phobius"/>
    </source>
</evidence>
<dbReference type="EMBL" id="CP090892">
    <property type="protein sequence ID" value="ULU06802.1"/>
    <property type="molecule type" value="Genomic_DNA"/>
</dbReference>
<feature type="transmembrane region" description="Helical" evidence="1">
    <location>
        <begin position="58"/>
        <end position="84"/>
    </location>
</feature>